<dbReference type="NCBIfam" id="TIGR00231">
    <property type="entry name" value="small_GTP"/>
    <property type="match status" value="1"/>
</dbReference>
<dbReference type="SUPFAM" id="SSF56112">
    <property type="entry name" value="Protein kinase-like (PK-like)"/>
    <property type="match status" value="2"/>
</dbReference>
<dbReference type="EMBL" id="JAPFFF010000017">
    <property type="protein sequence ID" value="KAK8863531.1"/>
    <property type="molecule type" value="Genomic_DNA"/>
</dbReference>
<dbReference type="InterPro" id="IPR001245">
    <property type="entry name" value="Ser-Thr/Tyr_kinase_cat_dom"/>
</dbReference>
<comment type="similarity">
    <text evidence="1">Belongs to the protein kinase superfamily. TKL Ser/Thr protein kinase family. ROCO subfamily.</text>
</comment>
<evidence type="ECO:0000256" key="2">
    <source>
        <dbReference type="SAM" id="Coils"/>
    </source>
</evidence>
<keyword evidence="2" id="KW-0175">Coiled coil</keyword>
<dbReference type="Gene3D" id="1.10.510.10">
    <property type="entry name" value="Transferase(Phosphotransferase) domain 1"/>
    <property type="match status" value="2"/>
</dbReference>
<organism evidence="4 5">
    <name type="scientific">Tritrichomonas musculus</name>
    <dbReference type="NCBI Taxonomy" id="1915356"/>
    <lineage>
        <taxon>Eukaryota</taxon>
        <taxon>Metamonada</taxon>
        <taxon>Parabasalia</taxon>
        <taxon>Tritrichomonadida</taxon>
        <taxon>Tritrichomonadidae</taxon>
        <taxon>Tritrichomonas</taxon>
    </lineage>
</organism>
<dbReference type="InterPro" id="IPR001806">
    <property type="entry name" value="Small_GTPase"/>
</dbReference>
<dbReference type="Pfam" id="PF00071">
    <property type="entry name" value="Ras"/>
    <property type="match status" value="1"/>
</dbReference>
<evidence type="ECO:0000313" key="4">
    <source>
        <dbReference type="EMBL" id="KAK8863531.1"/>
    </source>
</evidence>
<dbReference type="InterPro" id="IPR000719">
    <property type="entry name" value="Prot_kinase_dom"/>
</dbReference>
<protein>
    <recommendedName>
        <fullName evidence="3">Protein kinase domain-containing protein</fullName>
    </recommendedName>
</protein>
<gene>
    <name evidence="4" type="ORF">M9Y10_011217</name>
</gene>
<feature type="domain" description="Protein kinase" evidence="3">
    <location>
        <begin position="321"/>
        <end position="654"/>
    </location>
</feature>
<dbReference type="PRINTS" id="PR00449">
    <property type="entry name" value="RASTRNSFRMNG"/>
</dbReference>
<dbReference type="InterPro" id="IPR005225">
    <property type="entry name" value="Small_GTP-bd"/>
</dbReference>
<comment type="caution">
    <text evidence="4">The sequence shown here is derived from an EMBL/GenBank/DDBJ whole genome shotgun (WGS) entry which is preliminary data.</text>
</comment>
<evidence type="ECO:0000256" key="1">
    <source>
        <dbReference type="ARBA" id="ARBA00008171"/>
    </source>
</evidence>
<dbReference type="CDD" id="cd00180">
    <property type="entry name" value="PKc"/>
    <property type="match status" value="1"/>
</dbReference>
<dbReference type="PROSITE" id="PS00108">
    <property type="entry name" value="PROTEIN_KINASE_ST"/>
    <property type="match status" value="1"/>
</dbReference>
<evidence type="ECO:0000313" key="5">
    <source>
        <dbReference type="Proteomes" id="UP001470230"/>
    </source>
</evidence>
<dbReference type="InterPro" id="IPR008271">
    <property type="entry name" value="Ser/Thr_kinase_AS"/>
</dbReference>
<proteinExistence type="inferred from homology"/>
<dbReference type="PROSITE" id="PS50011">
    <property type="entry name" value="PROTEIN_KINASE_DOM"/>
    <property type="match status" value="2"/>
</dbReference>
<dbReference type="Pfam" id="PF00069">
    <property type="entry name" value="Pkinase"/>
    <property type="match status" value="2"/>
</dbReference>
<dbReference type="PANTHER" id="PTHR44329:SF214">
    <property type="entry name" value="PROTEIN KINASE DOMAIN-CONTAINING PROTEIN"/>
    <property type="match status" value="1"/>
</dbReference>
<dbReference type="SUPFAM" id="SSF52540">
    <property type="entry name" value="P-loop containing nucleoside triphosphate hydrolases"/>
    <property type="match status" value="1"/>
</dbReference>
<sequence length="654" mass="75602">MLANHPTIIKFIGFSLRDFFNRDNVVLIMKLAEKGSLSEVLKQIQAENIPKDYTDTIRQIILIGVARGMKYLHDRNIIHRDLKPENVLLDSEYHPLITDFGMSKFFQSGDSNCQSISAGTPIYMAPEVISDTKYGRKADVYSFGILMYEVITDSKPYPDLASGILNLYKFQTSVVTGNYRPKFEKPIKEEFKNLIEQCWSANPDDRPTFSELFSMLSNIEQDNKYFLDNVDSGKVEEYVKSITKIDDRIEELNFSIENLQNQNLRLIECTDQIIVEKDQLKSQKEQLESELIKIKSEHEMFVSQNMANFMESNFYHLKPWLKIVGKLGNGSFGESFIVENTKSRRKYVKKISYKSFSENDEKVLSIIESLSQVENSAIVNIIDIRLMNVMNENRLSITTEYMPEKSLENTVVYEKRIKYINLLGIAYGMQYLHSRGIVHGNLKPQNILLDLHSYPHITDFGLSKLIETSFLNADSLVFNAPDSNTIIKTFKIVLLGDACTGKTALVRTYLKRKKITQTESTVAYDVRELSQEKYDNISFKVWDTNGTEKYYSLASSNLIYADAVILFTDVNVHEEYKNLHRFLHMISYEKFDKRPLLYLATTKVDLGWNNTLEEIQLFADEHGLTLCVTSLDDLDSIDSMFQRIMDDLIEKYKY</sequence>
<feature type="coiled-coil region" evidence="2">
    <location>
        <begin position="242"/>
        <end position="297"/>
    </location>
</feature>
<dbReference type="SMART" id="SM00220">
    <property type="entry name" value="S_TKc"/>
    <property type="match status" value="1"/>
</dbReference>
<dbReference type="Proteomes" id="UP001470230">
    <property type="component" value="Unassembled WGS sequence"/>
</dbReference>
<dbReference type="PANTHER" id="PTHR44329">
    <property type="entry name" value="SERINE/THREONINE-PROTEIN KINASE TNNI3K-RELATED"/>
    <property type="match status" value="1"/>
</dbReference>
<dbReference type="InterPro" id="IPR011009">
    <property type="entry name" value="Kinase-like_dom_sf"/>
</dbReference>
<dbReference type="InterPro" id="IPR051681">
    <property type="entry name" value="Ser/Thr_Kinases-Pseudokinases"/>
</dbReference>
<dbReference type="Gene3D" id="3.40.50.300">
    <property type="entry name" value="P-loop containing nucleotide triphosphate hydrolases"/>
    <property type="match status" value="1"/>
</dbReference>
<dbReference type="SMART" id="SM00175">
    <property type="entry name" value="RAB"/>
    <property type="match status" value="1"/>
</dbReference>
<reference evidence="4 5" key="1">
    <citation type="submission" date="2024-04" db="EMBL/GenBank/DDBJ databases">
        <title>Tritrichomonas musculus Genome.</title>
        <authorList>
            <person name="Alves-Ferreira E."/>
            <person name="Grigg M."/>
            <person name="Lorenzi H."/>
            <person name="Galac M."/>
        </authorList>
    </citation>
    <scope>NUCLEOTIDE SEQUENCE [LARGE SCALE GENOMIC DNA]</scope>
    <source>
        <strain evidence="4 5">EAF2021</strain>
    </source>
</reference>
<keyword evidence="5" id="KW-1185">Reference proteome</keyword>
<evidence type="ECO:0000259" key="3">
    <source>
        <dbReference type="PROSITE" id="PS50011"/>
    </source>
</evidence>
<dbReference type="PROSITE" id="PS51419">
    <property type="entry name" value="RAB"/>
    <property type="match status" value="1"/>
</dbReference>
<dbReference type="InterPro" id="IPR027417">
    <property type="entry name" value="P-loop_NTPase"/>
</dbReference>
<dbReference type="PRINTS" id="PR00109">
    <property type="entry name" value="TYRKINASE"/>
</dbReference>
<accession>A0ABR2IIV6</accession>
<feature type="domain" description="Protein kinase" evidence="3">
    <location>
        <begin position="1"/>
        <end position="226"/>
    </location>
</feature>
<name>A0ABR2IIV6_9EUKA</name>